<evidence type="ECO:0000256" key="2">
    <source>
        <dbReference type="ARBA" id="ARBA00022692"/>
    </source>
</evidence>
<name>A0AAV6VCY3_9ARAC</name>
<dbReference type="PANTHER" id="PTHR22776">
    <property type="entry name" value="MARVEL-CONTAINING POTENTIAL LIPID RAFT-ASSOCIATED PROTEIN"/>
    <property type="match status" value="1"/>
</dbReference>
<gene>
    <name evidence="8" type="ORF">JTE90_005064</name>
</gene>
<evidence type="ECO:0000313" key="9">
    <source>
        <dbReference type="Proteomes" id="UP000827092"/>
    </source>
</evidence>
<dbReference type="PANTHER" id="PTHR22776:SF15">
    <property type="entry name" value="CKLF-LIKE MARVEL TRANSMEMBRANE DOMAIN-CONTAINING PROTEIN 2"/>
    <property type="match status" value="1"/>
</dbReference>
<comment type="caution">
    <text evidence="8">The sequence shown here is derived from an EMBL/GenBank/DDBJ whole genome shotgun (WGS) entry which is preliminary data.</text>
</comment>
<evidence type="ECO:0000256" key="6">
    <source>
        <dbReference type="SAM" id="Phobius"/>
    </source>
</evidence>
<comment type="subcellular location">
    <subcellularLocation>
        <location evidence="1">Membrane</location>
        <topology evidence="1">Multi-pass membrane protein</topology>
    </subcellularLocation>
</comment>
<dbReference type="AlphaFoldDB" id="A0AAV6VCY3"/>
<evidence type="ECO:0000256" key="1">
    <source>
        <dbReference type="ARBA" id="ARBA00004141"/>
    </source>
</evidence>
<evidence type="ECO:0000313" key="8">
    <source>
        <dbReference type="EMBL" id="KAG8193768.1"/>
    </source>
</evidence>
<dbReference type="Proteomes" id="UP000827092">
    <property type="component" value="Unassembled WGS sequence"/>
</dbReference>
<keyword evidence="9" id="KW-1185">Reference proteome</keyword>
<evidence type="ECO:0000256" key="3">
    <source>
        <dbReference type="ARBA" id="ARBA00022989"/>
    </source>
</evidence>
<dbReference type="PROSITE" id="PS51225">
    <property type="entry name" value="MARVEL"/>
    <property type="match status" value="1"/>
</dbReference>
<dbReference type="EMBL" id="JAFNEN010000115">
    <property type="protein sequence ID" value="KAG8193768.1"/>
    <property type="molecule type" value="Genomic_DNA"/>
</dbReference>
<feature type="transmembrane region" description="Helical" evidence="6">
    <location>
        <begin position="102"/>
        <end position="121"/>
    </location>
</feature>
<proteinExistence type="predicted"/>
<organism evidence="8 9">
    <name type="scientific">Oedothorax gibbosus</name>
    <dbReference type="NCBI Taxonomy" id="931172"/>
    <lineage>
        <taxon>Eukaryota</taxon>
        <taxon>Metazoa</taxon>
        <taxon>Ecdysozoa</taxon>
        <taxon>Arthropoda</taxon>
        <taxon>Chelicerata</taxon>
        <taxon>Arachnida</taxon>
        <taxon>Araneae</taxon>
        <taxon>Araneomorphae</taxon>
        <taxon>Entelegynae</taxon>
        <taxon>Araneoidea</taxon>
        <taxon>Linyphiidae</taxon>
        <taxon>Erigoninae</taxon>
        <taxon>Oedothorax</taxon>
    </lineage>
</organism>
<feature type="transmembrane region" description="Helical" evidence="6">
    <location>
        <begin position="66"/>
        <end position="90"/>
    </location>
</feature>
<protein>
    <recommendedName>
        <fullName evidence="7">MARVEL domain-containing protein</fullName>
    </recommendedName>
</protein>
<feature type="transmembrane region" description="Helical" evidence="6">
    <location>
        <begin position="35"/>
        <end position="54"/>
    </location>
</feature>
<evidence type="ECO:0000256" key="4">
    <source>
        <dbReference type="ARBA" id="ARBA00023136"/>
    </source>
</evidence>
<dbReference type="GO" id="GO:0016020">
    <property type="term" value="C:membrane"/>
    <property type="evidence" value="ECO:0007669"/>
    <property type="project" value="UniProtKB-SubCell"/>
</dbReference>
<accession>A0AAV6VCY3</accession>
<evidence type="ECO:0000256" key="5">
    <source>
        <dbReference type="PROSITE-ProRule" id="PRU00581"/>
    </source>
</evidence>
<keyword evidence="2 5" id="KW-0812">Transmembrane</keyword>
<sequence>MPQSVAANRRMITLSATTITFSWEILKTPSTALKLLETVIGAICLGLVSYYSVFSNRFLGDPEHTFFFLVTFAFLMTTFLMLISAILSLMSATVLPKTLFEFLYHVFAFIFYISASLALIVTVSSQNKHYRTSTYEGKMAAAVLGLVNSVLYLISAFFSFRGYKMG</sequence>
<evidence type="ECO:0000259" key="7">
    <source>
        <dbReference type="PROSITE" id="PS51225"/>
    </source>
</evidence>
<keyword evidence="3 6" id="KW-1133">Transmembrane helix</keyword>
<reference evidence="8 9" key="1">
    <citation type="journal article" date="2022" name="Nat. Ecol. Evol.">
        <title>A masculinizing supergene underlies an exaggerated male reproductive morph in a spider.</title>
        <authorList>
            <person name="Hendrickx F."/>
            <person name="De Corte Z."/>
            <person name="Sonet G."/>
            <person name="Van Belleghem S.M."/>
            <person name="Kostlbacher S."/>
            <person name="Vangestel C."/>
        </authorList>
    </citation>
    <scope>NUCLEOTIDE SEQUENCE [LARGE SCALE GENOMIC DNA]</scope>
    <source>
        <strain evidence="8">W744_W776</strain>
    </source>
</reference>
<dbReference type="InterPro" id="IPR050578">
    <property type="entry name" value="MARVEL-CKLF_proteins"/>
</dbReference>
<feature type="domain" description="MARVEL" evidence="7">
    <location>
        <begin position="25"/>
        <end position="164"/>
    </location>
</feature>
<dbReference type="Pfam" id="PF01284">
    <property type="entry name" value="MARVEL"/>
    <property type="match status" value="1"/>
</dbReference>
<dbReference type="InterPro" id="IPR008253">
    <property type="entry name" value="Marvel"/>
</dbReference>
<feature type="transmembrane region" description="Helical" evidence="6">
    <location>
        <begin position="141"/>
        <end position="160"/>
    </location>
</feature>
<keyword evidence="4 5" id="KW-0472">Membrane</keyword>